<dbReference type="Gene3D" id="3.90.180.10">
    <property type="entry name" value="Medium-chain alcohol dehydrogenases, catalytic domain"/>
    <property type="match status" value="1"/>
</dbReference>
<feature type="domain" description="Pyrroline-5-carboxylate reductase catalytic N-terminal" evidence="9">
    <location>
        <begin position="12"/>
        <end position="121"/>
    </location>
</feature>
<feature type="domain" description="Pyrroline-5-carboxylate reductase dimerisation" evidence="11">
    <location>
        <begin position="242"/>
        <end position="323"/>
    </location>
</feature>
<comment type="similarity">
    <text evidence="6">Belongs to the zinc-containing alcohol dehydrogenase family.</text>
</comment>
<organism evidence="12 13">
    <name type="scientific">Diplodia corticola</name>
    <dbReference type="NCBI Taxonomy" id="236234"/>
    <lineage>
        <taxon>Eukaryota</taxon>
        <taxon>Fungi</taxon>
        <taxon>Dikarya</taxon>
        <taxon>Ascomycota</taxon>
        <taxon>Pezizomycotina</taxon>
        <taxon>Dothideomycetes</taxon>
        <taxon>Dothideomycetes incertae sedis</taxon>
        <taxon>Botryosphaeriales</taxon>
        <taxon>Botryosphaeriaceae</taxon>
        <taxon>Diplodia</taxon>
    </lineage>
</organism>
<dbReference type="Gene3D" id="3.40.50.720">
    <property type="entry name" value="NAD(P)-binding Rossmann-like Domain"/>
    <property type="match status" value="2"/>
</dbReference>
<dbReference type="GO" id="GO:0004735">
    <property type="term" value="F:pyrroline-5-carboxylate reductase activity"/>
    <property type="evidence" value="ECO:0007669"/>
    <property type="project" value="InterPro"/>
</dbReference>
<sequence>MTEQEEYRIHTLGFIGCGKLGSALLQGLLLNPPPPHLQHIHITVRTPSTAARIESTLLSPAAAAPIPTTITNSVDDNNSLIATCLASSAVILACKPTQHAAILSTPGLAAALAGKPLISLLGGVTEQQLAASLASSSSPPSTQSPSPSPSPTPNNTAAVIIRAMPNAAAAVRRSTTLLASSEPIFPAVRALFATLGTAHVVVAPALEAAAVVAASGPAFFARVLGAAAGALGDVLPGGGGKLAAAAEEDELERERLAVRLAAGAMGGAAALVEDGGWAPEEVVGRVASTGGSTERGLAVLEGWGVERAVGECVRVTLEAARELGGKGGAAGDVKDEGVVGAAAVPADGMMDAVVLEGEGRVAVKRRPVPGVEGPGEVLVKVEFSGLCGSDLHLYRGTEDCGTDFILGHEFTGRVVDAGKDVKKFAVGDRVVAAFTTSCGQCFYCKADLSSRCTSCMVFGTPKLGGAQSQYVRVPFADTTLTKAPANIHPRNLILMADIFPTGFFAARNAFSRLPAHRARTSTVAVIGCGPVGLCALAATTSTHAPAHLLAIDAVPSRLQNAASLGAEAFNYSTQRGDLDARIAHLTQGRGVDVVLELVGAKPALGMAFEIVRPGGVISSVGVHSTEFPFTATQAYDKNVTLHMGRCPVASVFPEALECLEKVQDKLGFLTETVVPLSQAVEYYEVFNRMEVQKVIFDAEK</sequence>
<reference evidence="12 13" key="1">
    <citation type="submission" date="2016-10" db="EMBL/GenBank/DDBJ databases">
        <title>Proteomics and genomics reveal pathogen-plant mechanisms compatible with a hemibiotrophic lifestyle of Diplodia corticola.</title>
        <authorList>
            <person name="Fernandes I."/>
            <person name="De Jonge R."/>
            <person name="Van De Peer Y."/>
            <person name="Devreese B."/>
            <person name="Alves A."/>
            <person name="Esteves A.C."/>
        </authorList>
    </citation>
    <scope>NUCLEOTIDE SEQUENCE [LARGE SCALE GENOMIC DNA]</scope>
    <source>
        <strain evidence="12 13">CBS 112549</strain>
    </source>
</reference>
<dbReference type="Pfam" id="PF00107">
    <property type="entry name" value="ADH_zinc_N"/>
    <property type="match status" value="1"/>
</dbReference>
<dbReference type="InterPro" id="IPR000304">
    <property type="entry name" value="Pyrroline-COOH_reductase"/>
</dbReference>
<dbReference type="Pfam" id="PF08240">
    <property type="entry name" value="ADH_N"/>
    <property type="match status" value="1"/>
</dbReference>
<evidence type="ECO:0000256" key="2">
    <source>
        <dbReference type="ARBA" id="ARBA00005525"/>
    </source>
</evidence>
<evidence type="ECO:0000259" key="11">
    <source>
        <dbReference type="Pfam" id="PF14748"/>
    </source>
</evidence>
<keyword evidence="5" id="KW-0560">Oxidoreductase</keyword>
<dbReference type="SUPFAM" id="SSF50129">
    <property type="entry name" value="GroES-like"/>
    <property type="match status" value="1"/>
</dbReference>
<dbReference type="InterPro" id="IPR053790">
    <property type="entry name" value="P5CR-like_CS"/>
</dbReference>
<dbReference type="STRING" id="236234.A0A1J9SM06"/>
<dbReference type="PANTHER" id="PTHR42813:SF2">
    <property type="entry name" value="DEHYDROGENASE, ZINC-CONTAINING, PUTATIVE (AFU_ORTHOLOGUE AFUA_2G02810)-RELATED"/>
    <property type="match status" value="1"/>
</dbReference>
<evidence type="ECO:0000256" key="7">
    <source>
        <dbReference type="SAM" id="MobiDB-lite"/>
    </source>
</evidence>
<dbReference type="AlphaFoldDB" id="A0A1J9SM06"/>
<evidence type="ECO:0000256" key="4">
    <source>
        <dbReference type="ARBA" id="ARBA00022833"/>
    </source>
</evidence>
<dbReference type="InterPro" id="IPR013154">
    <property type="entry name" value="ADH-like_N"/>
</dbReference>
<evidence type="ECO:0000256" key="5">
    <source>
        <dbReference type="ARBA" id="ARBA00023002"/>
    </source>
</evidence>
<evidence type="ECO:0000313" key="12">
    <source>
        <dbReference type="EMBL" id="OJD40645.1"/>
    </source>
</evidence>
<dbReference type="PANTHER" id="PTHR42813">
    <property type="entry name" value="ZINC-TYPE ALCOHOL DEHYDROGENASE-LIKE"/>
    <property type="match status" value="1"/>
</dbReference>
<protein>
    <submittedName>
        <fullName evidence="12">Alcohol dehydrogenase</fullName>
    </submittedName>
</protein>
<dbReference type="InterPro" id="IPR029036">
    <property type="entry name" value="P5CR_dimer"/>
</dbReference>
<dbReference type="InterPro" id="IPR028939">
    <property type="entry name" value="P5C_Rdtase_cat_N"/>
</dbReference>
<proteinExistence type="inferred from homology"/>
<gene>
    <name evidence="12" type="ORF">BKCO1_1000547</name>
</gene>
<evidence type="ECO:0000313" key="13">
    <source>
        <dbReference type="Proteomes" id="UP000183809"/>
    </source>
</evidence>
<feature type="domain" description="Alcohol dehydrogenase-like C-terminal" evidence="8">
    <location>
        <begin position="530"/>
        <end position="660"/>
    </location>
</feature>
<keyword evidence="3 6" id="KW-0479">Metal-binding</keyword>
<dbReference type="SUPFAM" id="SSF48179">
    <property type="entry name" value="6-phosphogluconate dehydrogenase C-terminal domain-like"/>
    <property type="match status" value="1"/>
</dbReference>
<evidence type="ECO:0000256" key="6">
    <source>
        <dbReference type="RuleBase" id="RU361277"/>
    </source>
</evidence>
<feature type="compositionally biased region" description="Low complexity" evidence="7">
    <location>
        <begin position="131"/>
        <end position="145"/>
    </location>
</feature>
<name>A0A1J9SM06_9PEZI</name>
<comment type="similarity">
    <text evidence="2">Belongs to the pyrroline-5-carboxylate reductase family.</text>
</comment>
<evidence type="ECO:0000256" key="1">
    <source>
        <dbReference type="ARBA" id="ARBA00001947"/>
    </source>
</evidence>
<dbReference type="OrthoDB" id="442947at2759"/>
<dbReference type="SUPFAM" id="SSF51735">
    <property type="entry name" value="NAD(P)-binding Rossmann-fold domains"/>
    <property type="match status" value="2"/>
</dbReference>
<keyword evidence="13" id="KW-1185">Reference proteome</keyword>
<accession>A0A1J9SM06</accession>
<dbReference type="InterPro" id="IPR036291">
    <property type="entry name" value="NAD(P)-bd_dom_sf"/>
</dbReference>
<evidence type="ECO:0000259" key="8">
    <source>
        <dbReference type="Pfam" id="PF00107"/>
    </source>
</evidence>
<comment type="cofactor">
    <cofactor evidence="1 6">
        <name>Zn(2+)</name>
        <dbReference type="ChEBI" id="CHEBI:29105"/>
    </cofactor>
</comment>
<dbReference type="InterPro" id="IPR011032">
    <property type="entry name" value="GroES-like_sf"/>
</dbReference>
<dbReference type="HAMAP" id="MF_01925">
    <property type="entry name" value="P5C_reductase"/>
    <property type="match status" value="1"/>
</dbReference>
<dbReference type="PROSITE" id="PS00521">
    <property type="entry name" value="P5CR"/>
    <property type="match status" value="1"/>
</dbReference>
<keyword evidence="4 6" id="KW-0862">Zinc</keyword>
<dbReference type="CDD" id="cd08284">
    <property type="entry name" value="FDH_like_2"/>
    <property type="match status" value="1"/>
</dbReference>
<dbReference type="GO" id="GO:0008270">
    <property type="term" value="F:zinc ion binding"/>
    <property type="evidence" value="ECO:0007669"/>
    <property type="project" value="InterPro"/>
</dbReference>
<dbReference type="Gene3D" id="1.10.3730.10">
    <property type="entry name" value="ProC C-terminal domain-like"/>
    <property type="match status" value="1"/>
</dbReference>
<comment type="caution">
    <text evidence="12">The sequence shown here is derived from an EMBL/GenBank/DDBJ whole genome shotgun (WGS) entry which is preliminary data.</text>
</comment>
<dbReference type="Proteomes" id="UP000183809">
    <property type="component" value="Unassembled WGS sequence"/>
</dbReference>
<dbReference type="Pfam" id="PF14748">
    <property type="entry name" value="P5CR_dimer"/>
    <property type="match status" value="1"/>
</dbReference>
<dbReference type="RefSeq" id="XP_020135488.1">
    <property type="nucleotide sequence ID" value="XM_020269956.1"/>
</dbReference>
<evidence type="ECO:0000259" key="9">
    <source>
        <dbReference type="Pfam" id="PF03807"/>
    </source>
</evidence>
<dbReference type="InterPro" id="IPR013149">
    <property type="entry name" value="ADH-like_C"/>
</dbReference>
<feature type="region of interest" description="Disordered" evidence="7">
    <location>
        <begin position="131"/>
        <end position="156"/>
    </location>
</feature>
<evidence type="ECO:0000259" key="10">
    <source>
        <dbReference type="Pfam" id="PF08240"/>
    </source>
</evidence>
<feature type="domain" description="Alcohol dehydrogenase-like N-terminal" evidence="10">
    <location>
        <begin position="373"/>
        <end position="477"/>
    </location>
</feature>
<dbReference type="Pfam" id="PF03807">
    <property type="entry name" value="F420_oxidored"/>
    <property type="match status" value="1"/>
</dbReference>
<dbReference type="EMBL" id="MNUE01000001">
    <property type="protein sequence ID" value="OJD40645.1"/>
    <property type="molecule type" value="Genomic_DNA"/>
</dbReference>
<dbReference type="GeneID" id="31010215"/>
<dbReference type="InterPro" id="IPR008927">
    <property type="entry name" value="6-PGluconate_DH-like_C_sf"/>
</dbReference>
<evidence type="ECO:0000256" key="3">
    <source>
        <dbReference type="ARBA" id="ARBA00022723"/>
    </source>
</evidence>
<dbReference type="PROSITE" id="PS00059">
    <property type="entry name" value="ADH_ZINC"/>
    <property type="match status" value="1"/>
</dbReference>
<dbReference type="InterPro" id="IPR002328">
    <property type="entry name" value="ADH_Zn_CS"/>
</dbReference>